<sequence>MSFINYEENRRIPATVFMYLYSIVFTAANHNPADNPPQR</sequence>
<evidence type="ECO:0000313" key="2">
    <source>
        <dbReference type="EMBL" id="GBF33230.1"/>
    </source>
</evidence>
<evidence type="ECO:0000256" key="1">
    <source>
        <dbReference type="SAM" id="Phobius"/>
    </source>
</evidence>
<gene>
    <name evidence="2" type="ORF">DCCM_2329</name>
</gene>
<comment type="caution">
    <text evidence="2">The sequence shown here is derived from an EMBL/GenBank/DDBJ whole genome shotgun (WGS) entry which is preliminary data.</text>
</comment>
<dbReference type="AlphaFoldDB" id="A0A2L2XAV1"/>
<keyword evidence="1" id="KW-0812">Transmembrane</keyword>
<dbReference type="EMBL" id="BFAV01000079">
    <property type="protein sequence ID" value="GBF33230.1"/>
    <property type="molecule type" value="Genomic_DNA"/>
</dbReference>
<accession>A0A2L2XAV1</accession>
<protein>
    <submittedName>
        <fullName evidence="2">Uncharacterized protein</fullName>
    </submittedName>
</protein>
<feature type="transmembrane region" description="Helical" evidence="1">
    <location>
        <begin position="12"/>
        <end position="30"/>
    </location>
</feature>
<reference evidence="3" key="1">
    <citation type="submission" date="2018-02" db="EMBL/GenBank/DDBJ databases">
        <title>Genome sequence of Desulfocucumis palustris strain NAW-5.</title>
        <authorList>
            <person name="Watanabe M."/>
            <person name="Kojima H."/>
            <person name="Fukui M."/>
        </authorList>
    </citation>
    <scope>NUCLEOTIDE SEQUENCE [LARGE SCALE GENOMIC DNA]</scope>
    <source>
        <strain evidence="3">NAW-5</strain>
    </source>
</reference>
<dbReference type="Proteomes" id="UP000239549">
    <property type="component" value="Unassembled WGS sequence"/>
</dbReference>
<keyword evidence="3" id="KW-1185">Reference proteome</keyword>
<evidence type="ECO:0000313" key="3">
    <source>
        <dbReference type="Proteomes" id="UP000239549"/>
    </source>
</evidence>
<name>A0A2L2XAV1_9FIRM</name>
<keyword evidence="1" id="KW-1133">Transmembrane helix</keyword>
<organism evidence="2 3">
    <name type="scientific">Desulfocucumis palustris</name>
    <dbReference type="NCBI Taxonomy" id="1898651"/>
    <lineage>
        <taxon>Bacteria</taxon>
        <taxon>Bacillati</taxon>
        <taxon>Bacillota</taxon>
        <taxon>Clostridia</taxon>
        <taxon>Eubacteriales</taxon>
        <taxon>Desulfocucumaceae</taxon>
        <taxon>Desulfocucumis</taxon>
    </lineage>
</organism>
<keyword evidence="1" id="KW-0472">Membrane</keyword>
<proteinExistence type="predicted"/>